<accession>A0ABR7NQP2</accession>
<sequence length="519" mass="57793">MELVKKHIHMNRRSGSVASQMTLDDDFNVPDTMEDVEQLILERGEIQIESAKNQGEKVEVRGRLDFRVLYRTPGGQVMTLAGNLPFEERVNMPGLLENDHIQAGWELDDLKLGIINSRKLNVKALVTLKLQAETLFDAEAAEDARFDGDVETLKKTIAVAALSARRKDTFRVREVLSLSGNKPDIDTLLWQDIRLRGVNTRPLDGRIRLDGELMVFAIYSGEAGQVPVQCLEETVPFSGEVELEPSVEEMIPFITVRLVHKELEVNPDSDGEMRELSVDAVMELDMRLYEEKELEILNDLYALDRELDLDTGEACFDQIAARNQLKTRLQEKVDLPVGQRILQICHSDGDVKLDEVQIRDGELSMDGVLEVQLLYLTADDSSPVGASTEVLPFHMTAQVPGITEDSVYQMEPGLEQISAVMLGGDSVEIKASVTMDVLVLNQVCGQVILNVREEPLDTERLKQIPGIVGYVVQPGDSLWKIARKFHTSVDAVMADNGLTDPSIQPGDKLIIVKAVGERA</sequence>
<dbReference type="InterPro" id="IPR036779">
    <property type="entry name" value="LysM_dom_sf"/>
</dbReference>
<dbReference type="PANTHER" id="PTHR33734">
    <property type="entry name" value="LYSM DOMAIN-CONTAINING GPI-ANCHORED PROTEIN 2"/>
    <property type="match status" value="1"/>
</dbReference>
<keyword evidence="3" id="KW-1185">Reference proteome</keyword>
<evidence type="ECO:0000259" key="1">
    <source>
        <dbReference type="PROSITE" id="PS51782"/>
    </source>
</evidence>
<dbReference type="CDD" id="cd00118">
    <property type="entry name" value="LysM"/>
    <property type="match status" value="1"/>
</dbReference>
<dbReference type="PROSITE" id="PS51782">
    <property type="entry name" value="LYSM"/>
    <property type="match status" value="1"/>
</dbReference>
<dbReference type="Proteomes" id="UP000647491">
    <property type="component" value="Unassembled WGS sequence"/>
</dbReference>
<dbReference type="EMBL" id="JACRTJ010000010">
    <property type="protein sequence ID" value="MBC8598430.1"/>
    <property type="molecule type" value="Genomic_DNA"/>
</dbReference>
<dbReference type="PANTHER" id="PTHR33734:SF22">
    <property type="entry name" value="MEMBRANE-BOUND LYTIC MUREIN TRANSGLYCOSYLASE D"/>
    <property type="match status" value="1"/>
</dbReference>
<dbReference type="SUPFAM" id="SSF54106">
    <property type="entry name" value="LysM domain"/>
    <property type="match status" value="1"/>
</dbReference>
<dbReference type="InterPro" id="IPR018392">
    <property type="entry name" value="LysM"/>
</dbReference>
<dbReference type="SMART" id="SM00257">
    <property type="entry name" value="LysM"/>
    <property type="match status" value="1"/>
</dbReference>
<gene>
    <name evidence="2" type="ORF">H8708_04150</name>
</gene>
<dbReference type="Pfam" id="PF01476">
    <property type="entry name" value="LysM"/>
    <property type="match status" value="1"/>
</dbReference>
<evidence type="ECO:0000313" key="3">
    <source>
        <dbReference type="Proteomes" id="UP000647491"/>
    </source>
</evidence>
<feature type="domain" description="LysM" evidence="1">
    <location>
        <begin position="468"/>
        <end position="511"/>
    </location>
</feature>
<evidence type="ECO:0000313" key="2">
    <source>
        <dbReference type="EMBL" id="MBC8598430.1"/>
    </source>
</evidence>
<organism evidence="2 3">
    <name type="scientific">Enterocloster hominis</name>
    <name type="common">ex Liu et al. 2021</name>
    <dbReference type="NCBI Taxonomy" id="2763663"/>
    <lineage>
        <taxon>Bacteria</taxon>
        <taxon>Bacillati</taxon>
        <taxon>Bacillota</taxon>
        <taxon>Clostridia</taxon>
        <taxon>Lachnospirales</taxon>
        <taxon>Lachnospiraceae</taxon>
        <taxon>Enterocloster</taxon>
    </lineage>
</organism>
<dbReference type="InterPro" id="IPR024300">
    <property type="entry name" value="SipL_SPOCS_dom"/>
</dbReference>
<dbReference type="RefSeq" id="WP_262427082.1">
    <property type="nucleotide sequence ID" value="NZ_JACRTJ010000010.1"/>
</dbReference>
<comment type="caution">
    <text evidence="2">The sequence shown here is derived from an EMBL/GenBank/DDBJ whole genome shotgun (WGS) entry which is preliminary data.</text>
</comment>
<dbReference type="Gene3D" id="3.10.350.10">
    <property type="entry name" value="LysM domain"/>
    <property type="match status" value="1"/>
</dbReference>
<name>A0ABR7NQP2_9FIRM</name>
<reference evidence="2 3" key="1">
    <citation type="submission" date="2020-08" db="EMBL/GenBank/DDBJ databases">
        <title>Genome public.</title>
        <authorList>
            <person name="Liu C."/>
            <person name="Sun Q."/>
        </authorList>
    </citation>
    <scope>NUCLEOTIDE SEQUENCE [LARGE SCALE GENOMIC DNA]</scope>
    <source>
        <strain evidence="2 3">BX10</strain>
    </source>
</reference>
<dbReference type="Pfam" id="PF12673">
    <property type="entry name" value="SipL"/>
    <property type="match status" value="3"/>
</dbReference>
<proteinExistence type="predicted"/>
<protein>
    <submittedName>
        <fullName evidence="2">DUF3794 domain-containing protein</fullName>
    </submittedName>
</protein>